<comment type="caution">
    <text evidence="2">The sequence shown here is derived from an EMBL/GenBank/DDBJ whole genome shotgun (WGS) entry which is preliminary data.</text>
</comment>
<dbReference type="AlphaFoldDB" id="A0A9D6Z6W7"/>
<accession>A0A9D6Z6W7</accession>
<dbReference type="Pfam" id="PF04657">
    <property type="entry name" value="DMT_YdcZ"/>
    <property type="match status" value="1"/>
</dbReference>
<proteinExistence type="predicted"/>
<gene>
    <name evidence="2" type="ORF">HY912_13570</name>
</gene>
<evidence type="ECO:0000256" key="1">
    <source>
        <dbReference type="SAM" id="Phobius"/>
    </source>
</evidence>
<feature type="transmembrane region" description="Helical" evidence="1">
    <location>
        <begin position="70"/>
        <end position="90"/>
    </location>
</feature>
<dbReference type="EMBL" id="JACRDE010000353">
    <property type="protein sequence ID" value="MBI5250516.1"/>
    <property type="molecule type" value="Genomic_DNA"/>
</dbReference>
<protein>
    <submittedName>
        <fullName evidence="2">DMT family transporter</fullName>
    </submittedName>
</protein>
<keyword evidence="1" id="KW-0472">Membrane</keyword>
<keyword evidence="1" id="KW-0812">Transmembrane</keyword>
<feature type="transmembrane region" description="Helical" evidence="1">
    <location>
        <begin position="128"/>
        <end position="144"/>
    </location>
</feature>
<evidence type="ECO:0000313" key="3">
    <source>
        <dbReference type="Proteomes" id="UP000807825"/>
    </source>
</evidence>
<evidence type="ECO:0000313" key="2">
    <source>
        <dbReference type="EMBL" id="MBI5250516.1"/>
    </source>
</evidence>
<feature type="transmembrane region" description="Helical" evidence="1">
    <location>
        <begin position="96"/>
        <end position="116"/>
    </location>
</feature>
<dbReference type="GO" id="GO:0005886">
    <property type="term" value="C:plasma membrane"/>
    <property type="evidence" value="ECO:0007669"/>
    <property type="project" value="TreeGrafter"/>
</dbReference>
<dbReference type="PANTHER" id="PTHR34821">
    <property type="entry name" value="INNER MEMBRANE PROTEIN YDCZ"/>
    <property type="match status" value="1"/>
</dbReference>
<dbReference type="PANTHER" id="PTHR34821:SF2">
    <property type="entry name" value="INNER MEMBRANE PROTEIN YDCZ"/>
    <property type="match status" value="1"/>
</dbReference>
<sequence>MELVYILLVLLAGACAPTQAGINSQLSLWTHDPVLASLISFAVGTVALAFLVFVLRIQWPPINTALGLPWWQWTGGFLGAFLVVVTVFLAPKLGAATMIAFFVAGQMFGSLLLDHFGWVGYDTHPVNVWRLAGAAFLITGVVMIEKF</sequence>
<dbReference type="InterPro" id="IPR006750">
    <property type="entry name" value="YdcZ"/>
</dbReference>
<name>A0A9D6Z6W7_9BACT</name>
<keyword evidence="1" id="KW-1133">Transmembrane helix</keyword>
<reference evidence="2" key="1">
    <citation type="submission" date="2020-07" db="EMBL/GenBank/DDBJ databases">
        <title>Huge and variable diversity of episymbiotic CPR bacteria and DPANN archaea in groundwater ecosystems.</title>
        <authorList>
            <person name="He C.Y."/>
            <person name="Keren R."/>
            <person name="Whittaker M."/>
            <person name="Farag I.F."/>
            <person name="Doudna J."/>
            <person name="Cate J.H.D."/>
            <person name="Banfield J.F."/>
        </authorList>
    </citation>
    <scope>NUCLEOTIDE SEQUENCE</scope>
    <source>
        <strain evidence="2">NC_groundwater_1664_Pr3_B-0.1um_52_9</strain>
    </source>
</reference>
<organism evidence="2 3">
    <name type="scientific">Desulfomonile tiedjei</name>
    <dbReference type="NCBI Taxonomy" id="2358"/>
    <lineage>
        <taxon>Bacteria</taxon>
        <taxon>Pseudomonadati</taxon>
        <taxon>Thermodesulfobacteriota</taxon>
        <taxon>Desulfomonilia</taxon>
        <taxon>Desulfomonilales</taxon>
        <taxon>Desulfomonilaceae</taxon>
        <taxon>Desulfomonile</taxon>
    </lineage>
</organism>
<feature type="transmembrane region" description="Helical" evidence="1">
    <location>
        <begin position="36"/>
        <end position="58"/>
    </location>
</feature>
<dbReference type="Proteomes" id="UP000807825">
    <property type="component" value="Unassembled WGS sequence"/>
</dbReference>